<evidence type="ECO:0000313" key="1">
    <source>
        <dbReference type="EMBL" id="KQL50520.1"/>
    </source>
</evidence>
<dbReference type="Proteomes" id="UP000051888">
    <property type="component" value="Unassembled WGS sequence"/>
</dbReference>
<dbReference type="AlphaFoldDB" id="A0A0Q3T923"/>
<keyword evidence="2" id="KW-1185">Reference proteome</keyword>
<dbReference type="RefSeq" id="WP_055742131.1">
    <property type="nucleotide sequence ID" value="NZ_JAAIWL010000002.1"/>
</dbReference>
<comment type="caution">
    <text evidence="1">The sequence shown here is derived from an EMBL/GenBank/DDBJ whole genome shotgun (WGS) entry which is preliminary data.</text>
</comment>
<evidence type="ECO:0000313" key="2">
    <source>
        <dbReference type="Proteomes" id="UP000051888"/>
    </source>
</evidence>
<dbReference type="EMBL" id="LJJC01000015">
    <property type="protein sequence ID" value="KQL50520.1"/>
    <property type="molecule type" value="Genomic_DNA"/>
</dbReference>
<name>A0A0Q3T923_9BACI</name>
<organism evidence="1 2">
    <name type="scientific">Heyndrickxia shackletonii</name>
    <dbReference type="NCBI Taxonomy" id="157838"/>
    <lineage>
        <taxon>Bacteria</taxon>
        <taxon>Bacillati</taxon>
        <taxon>Bacillota</taxon>
        <taxon>Bacilli</taxon>
        <taxon>Bacillales</taxon>
        <taxon>Bacillaceae</taxon>
        <taxon>Heyndrickxia</taxon>
    </lineage>
</organism>
<protein>
    <submittedName>
        <fullName evidence="1">Uncharacterized protein</fullName>
    </submittedName>
</protein>
<gene>
    <name evidence="1" type="ORF">AN964_22955</name>
</gene>
<sequence length="64" mass="7511">MNPMMRYRGEPVEVRMRDGRVVRGVIGGDPPPGGFFLVSGFRRRFVPFAAVIFVFSFRFRRRIF</sequence>
<reference evidence="1 2" key="1">
    <citation type="submission" date="2015-09" db="EMBL/GenBank/DDBJ databases">
        <title>Genome sequencing project for genomic taxonomy and phylogenomics of Bacillus-like bacteria.</title>
        <authorList>
            <person name="Liu B."/>
            <person name="Wang J."/>
            <person name="Zhu Y."/>
            <person name="Liu G."/>
            <person name="Chen Q."/>
            <person name="Chen Z."/>
            <person name="Lan J."/>
            <person name="Che J."/>
            <person name="Ge C."/>
            <person name="Shi H."/>
            <person name="Pan Z."/>
            <person name="Liu X."/>
        </authorList>
    </citation>
    <scope>NUCLEOTIDE SEQUENCE [LARGE SCALE GENOMIC DNA]</scope>
    <source>
        <strain evidence="1 2">LMG 18435</strain>
    </source>
</reference>
<proteinExistence type="predicted"/>
<accession>A0A0Q3T923</accession>
<dbReference type="PATRIC" id="fig|157838.3.peg.5038"/>